<accession>A0AAQ3PZI1</accession>
<dbReference type="InterPro" id="IPR003340">
    <property type="entry name" value="B3_DNA-bd"/>
</dbReference>
<evidence type="ECO:0000256" key="2">
    <source>
        <dbReference type="ARBA" id="ARBA00023015"/>
    </source>
</evidence>
<proteinExistence type="predicted"/>
<dbReference type="EMBL" id="CP144746">
    <property type="protein sequence ID" value="WVZ55732.1"/>
    <property type="molecule type" value="Genomic_DNA"/>
</dbReference>
<sequence>MAAVAEKQGMSPYEAARERTVQENKRKMEALNLHHLSAAIKEAPKTPSPMKQKRRRIIVDAVVAPSPPRRSRRLANLPEVKSPRKPADLIYLANRGGSISMKARLEAARKAEELESQLDPEFPSFVKAMLHSHVVRGFWLGLPSHFCDTYMPKQDSIVTLVDEKDEEFDTNYLAYKKGLSGGWAGFALRHGLRDGDAAVFELIKPTTFKTTWYLAREIVVVECI</sequence>
<evidence type="ECO:0000256" key="1">
    <source>
        <dbReference type="ARBA" id="ARBA00004123"/>
    </source>
</evidence>
<keyword evidence="3" id="KW-0238">DNA-binding</keyword>
<dbReference type="Pfam" id="PF02362">
    <property type="entry name" value="B3"/>
    <property type="match status" value="1"/>
</dbReference>
<dbReference type="InterPro" id="IPR015300">
    <property type="entry name" value="DNA-bd_pseudobarrel_sf"/>
</dbReference>
<organism evidence="8 9">
    <name type="scientific">Paspalum notatum var. saurae</name>
    <dbReference type="NCBI Taxonomy" id="547442"/>
    <lineage>
        <taxon>Eukaryota</taxon>
        <taxon>Viridiplantae</taxon>
        <taxon>Streptophyta</taxon>
        <taxon>Embryophyta</taxon>
        <taxon>Tracheophyta</taxon>
        <taxon>Spermatophyta</taxon>
        <taxon>Magnoliopsida</taxon>
        <taxon>Liliopsida</taxon>
        <taxon>Poales</taxon>
        <taxon>Poaceae</taxon>
        <taxon>PACMAD clade</taxon>
        <taxon>Panicoideae</taxon>
        <taxon>Andropogonodae</taxon>
        <taxon>Paspaleae</taxon>
        <taxon>Paspalinae</taxon>
        <taxon>Paspalum</taxon>
    </lineage>
</organism>
<comment type="subcellular location">
    <subcellularLocation>
        <location evidence="1">Nucleus</location>
    </subcellularLocation>
</comment>
<dbReference type="SUPFAM" id="SSF101936">
    <property type="entry name" value="DNA-binding pseudobarrel domain"/>
    <property type="match status" value="1"/>
</dbReference>
<dbReference type="AlphaFoldDB" id="A0AAQ3PZI1"/>
<feature type="region of interest" description="Disordered" evidence="6">
    <location>
        <begin position="1"/>
        <end position="22"/>
    </location>
</feature>
<feature type="domain" description="TF-B3" evidence="7">
    <location>
        <begin position="125"/>
        <end position="216"/>
    </location>
</feature>
<protein>
    <recommendedName>
        <fullName evidence="7">TF-B3 domain-containing protein</fullName>
    </recommendedName>
</protein>
<keyword evidence="2" id="KW-0805">Transcription regulation</keyword>
<keyword evidence="9" id="KW-1185">Reference proteome</keyword>
<dbReference type="Proteomes" id="UP001341281">
    <property type="component" value="Chromosome 02"/>
</dbReference>
<keyword evidence="5" id="KW-0539">Nucleus</keyword>
<evidence type="ECO:0000256" key="5">
    <source>
        <dbReference type="ARBA" id="ARBA00023242"/>
    </source>
</evidence>
<evidence type="ECO:0000313" key="9">
    <source>
        <dbReference type="Proteomes" id="UP001341281"/>
    </source>
</evidence>
<name>A0AAQ3PZI1_PASNO</name>
<reference evidence="8 9" key="1">
    <citation type="submission" date="2024-02" db="EMBL/GenBank/DDBJ databases">
        <title>High-quality chromosome-scale genome assembly of Pensacola bahiagrass (Paspalum notatum Flugge var. saurae).</title>
        <authorList>
            <person name="Vega J.M."/>
            <person name="Podio M."/>
            <person name="Orjuela J."/>
            <person name="Siena L.A."/>
            <person name="Pessino S.C."/>
            <person name="Combes M.C."/>
            <person name="Mariac C."/>
            <person name="Albertini E."/>
            <person name="Pupilli F."/>
            <person name="Ortiz J.P.A."/>
            <person name="Leblanc O."/>
        </authorList>
    </citation>
    <scope>NUCLEOTIDE SEQUENCE [LARGE SCALE GENOMIC DNA]</scope>
    <source>
        <strain evidence="8">R1</strain>
        <tissue evidence="8">Leaf</tissue>
    </source>
</reference>
<dbReference type="Gene3D" id="2.40.330.10">
    <property type="entry name" value="DNA-binding pseudobarrel domain"/>
    <property type="match status" value="1"/>
</dbReference>
<dbReference type="PANTHER" id="PTHR31391:SF4">
    <property type="entry name" value="B3 DOMAIN-CONTAINING PROTEIN OS03G0184500"/>
    <property type="match status" value="1"/>
</dbReference>
<dbReference type="CDD" id="cd10017">
    <property type="entry name" value="B3_DNA"/>
    <property type="match status" value="1"/>
</dbReference>
<dbReference type="GO" id="GO:0003677">
    <property type="term" value="F:DNA binding"/>
    <property type="evidence" value="ECO:0007669"/>
    <property type="project" value="UniProtKB-KW"/>
</dbReference>
<evidence type="ECO:0000256" key="4">
    <source>
        <dbReference type="ARBA" id="ARBA00023163"/>
    </source>
</evidence>
<evidence type="ECO:0000256" key="6">
    <source>
        <dbReference type="SAM" id="MobiDB-lite"/>
    </source>
</evidence>
<dbReference type="PROSITE" id="PS50863">
    <property type="entry name" value="B3"/>
    <property type="match status" value="1"/>
</dbReference>
<evidence type="ECO:0000256" key="3">
    <source>
        <dbReference type="ARBA" id="ARBA00023125"/>
    </source>
</evidence>
<dbReference type="SMART" id="SM01019">
    <property type="entry name" value="B3"/>
    <property type="match status" value="1"/>
</dbReference>
<dbReference type="GO" id="GO:0005634">
    <property type="term" value="C:nucleus"/>
    <property type="evidence" value="ECO:0007669"/>
    <property type="project" value="UniProtKB-SubCell"/>
</dbReference>
<dbReference type="PANTHER" id="PTHR31391">
    <property type="entry name" value="B3 DOMAIN-CONTAINING PROTEIN OS11G0197600-RELATED"/>
    <property type="match status" value="1"/>
</dbReference>
<evidence type="ECO:0000259" key="7">
    <source>
        <dbReference type="PROSITE" id="PS50863"/>
    </source>
</evidence>
<evidence type="ECO:0000313" key="8">
    <source>
        <dbReference type="EMBL" id="WVZ55732.1"/>
    </source>
</evidence>
<dbReference type="InterPro" id="IPR044837">
    <property type="entry name" value="REM16-like"/>
</dbReference>
<keyword evidence="4" id="KW-0804">Transcription</keyword>
<gene>
    <name evidence="8" type="ORF">U9M48_006356</name>
</gene>